<evidence type="ECO:0000256" key="2">
    <source>
        <dbReference type="ARBA" id="ARBA00010838"/>
    </source>
</evidence>
<dbReference type="InterPro" id="IPR017736">
    <property type="entry name" value="Glyco_hydro_1_beta-glucosidase"/>
</dbReference>
<feature type="active site" description="Proton donor" evidence="9">
    <location>
        <position position="168"/>
    </location>
</feature>
<evidence type="ECO:0000313" key="12">
    <source>
        <dbReference type="EMBL" id="GAT31877.1"/>
    </source>
</evidence>
<dbReference type="AlphaFoldDB" id="A0A146G4C1"/>
<dbReference type="PANTHER" id="PTHR10353:SF36">
    <property type="entry name" value="LP05116P"/>
    <property type="match status" value="1"/>
</dbReference>
<dbReference type="PRINTS" id="PR00131">
    <property type="entry name" value="GLHYDRLASE1"/>
</dbReference>
<keyword evidence="6" id="KW-0119">Carbohydrate metabolism</keyword>
<dbReference type="InterPro" id="IPR017853">
    <property type="entry name" value="GH"/>
</dbReference>
<dbReference type="InterPro" id="IPR001360">
    <property type="entry name" value="Glyco_hydro_1"/>
</dbReference>
<dbReference type="GO" id="GO:0008422">
    <property type="term" value="F:beta-glucosidase activity"/>
    <property type="evidence" value="ECO:0007669"/>
    <property type="project" value="UniProtKB-EC"/>
</dbReference>
<dbReference type="EC" id="3.2.1.21" evidence="3 11"/>
<keyword evidence="5" id="KW-0136">Cellulose degradation</keyword>
<dbReference type="GO" id="GO:0005829">
    <property type="term" value="C:cytosol"/>
    <property type="evidence" value="ECO:0007669"/>
    <property type="project" value="TreeGrafter"/>
</dbReference>
<evidence type="ECO:0000256" key="3">
    <source>
        <dbReference type="ARBA" id="ARBA00012744"/>
    </source>
</evidence>
<dbReference type="Proteomes" id="UP000076023">
    <property type="component" value="Unassembled WGS sequence"/>
</dbReference>
<dbReference type="GO" id="GO:0030245">
    <property type="term" value="P:cellulose catabolic process"/>
    <property type="evidence" value="ECO:0007669"/>
    <property type="project" value="UniProtKB-KW"/>
</dbReference>
<evidence type="ECO:0000256" key="9">
    <source>
        <dbReference type="PIRSR" id="PIRSR617736-1"/>
    </source>
</evidence>
<evidence type="ECO:0000256" key="5">
    <source>
        <dbReference type="ARBA" id="ARBA00023001"/>
    </source>
</evidence>
<evidence type="ECO:0000256" key="8">
    <source>
        <dbReference type="ARBA" id="ARBA00023326"/>
    </source>
</evidence>
<keyword evidence="8" id="KW-0624">Polysaccharide degradation</keyword>
<dbReference type="NCBIfam" id="TIGR03356">
    <property type="entry name" value="BGL"/>
    <property type="match status" value="1"/>
</dbReference>
<evidence type="ECO:0000256" key="7">
    <source>
        <dbReference type="ARBA" id="ARBA00023295"/>
    </source>
</evidence>
<organism evidence="12 13">
    <name type="scientific">Terrimicrobium sacchariphilum</name>
    <dbReference type="NCBI Taxonomy" id="690879"/>
    <lineage>
        <taxon>Bacteria</taxon>
        <taxon>Pseudomonadati</taxon>
        <taxon>Verrucomicrobiota</taxon>
        <taxon>Terrimicrobiia</taxon>
        <taxon>Terrimicrobiales</taxon>
        <taxon>Terrimicrobiaceae</taxon>
        <taxon>Terrimicrobium</taxon>
    </lineage>
</organism>
<evidence type="ECO:0000313" key="13">
    <source>
        <dbReference type="Proteomes" id="UP000076023"/>
    </source>
</evidence>
<feature type="binding site" evidence="10">
    <location>
        <position position="167"/>
    </location>
    <ligand>
        <name>substrate</name>
    </ligand>
</feature>
<dbReference type="EMBL" id="BDCO01000002">
    <property type="protein sequence ID" value="GAT31877.1"/>
    <property type="molecule type" value="Genomic_DNA"/>
</dbReference>
<dbReference type="FunCoup" id="A0A146G4C1">
    <property type="interactions" value="408"/>
</dbReference>
<feature type="binding site" evidence="10">
    <location>
        <position position="306"/>
    </location>
    <ligand>
        <name>substrate</name>
    </ligand>
</feature>
<dbReference type="RefSeq" id="WP_075077751.1">
    <property type="nucleotide sequence ID" value="NZ_BDCO01000002.1"/>
</dbReference>
<protein>
    <recommendedName>
        <fullName evidence="3 11">Beta-glucosidase</fullName>
        <ecNumber evidence="3 11">3.2.1.21</ecNumber>
    </recommendedName>
</protein>
<dbReference type="InterPro" id="IPR033132">
    <property type="entry name" value="GH_1_N_CS"/>
</dbReference>
<dbReference type="FunFam" id="3.20.20.80:FF:000004">
    <property type="entry name" value="Beta-glucosidase 6-phospho-beta-glucosidase"/>
    <property type="match status" value="1"/>
</dbReference>
<evidence type="ECO:0000256" key="1">
    <source>
        <dbReference type="ARBA" id="ARBA00000448"/>
    </source>
</evidence>
<keyword evidence="13" id="KW-1185">Reference proteome</keyword>
<evidence type="ECO:0000256" key="6">
    <source>
        <dbReference type="ARBA" id="ARBA00023277"/>
    </source>
</evidence>
<dbReference type="PROSITE" id="PS00653">
    <property type="entry name" value="GLYCOSYL_HYDROL_F1_2"/>
    <property type="match status" value="1"/>
</dbReference>
<name>A0A146G4C1_TERSA</name>
<gene>
    <name evidence="12" type="ORF">TSACC_2271</name>
</gene>
<feature type="binding site" evidence="10">
    <location>
        <position position="23"/>
    </location>
    <ligand>
        <name>substrate</name>
    </ligand>
</feature>
<dbReference type="PANTHER" id="PTHR10353">
    <property type="entry name" value="GLYCOSYL HYDROLASE"/>
    <property type="match status" value="1"/>
</dbReference>
<comment type="similarity">
    <text evidence="2 11">Belongs to the glycosyl hydrolase 1 family.</text>
</comment>
<dbReference type="InParanoid" id="A0A146G4C1"/>
<feature type="active site" description="Nucleophile" evidence="9">
    <location>
        <position position="361"/>
    </location>
</feature>
<comment type="catalytic activity">
    <reaction evidence="1 11">
        <text>Hydrolysis of terminal, non-reducing beta-D-glucosyl residues with release of beta-D-glucose.</text>
        <dbReference type="EC" id="3.2.1.21"/>
    </reaction>
</comment>
<keyword evidence="4 11" id="KW-0378">Hydrolase</keyword>
<evidence type="ECO:0000256" key="11">
    <source>
        <dbReference type="RuleBase" id="RU361175"/>
    </source>
</evidence>
<accession>A0A146G4C1</accession>
<evidence type="ECO:0000256" key="4">
    <source>
        <dbReference type="ARBA" id="ARBA00022801"/>
    </source>
</evidence>
<dbReference type="Gene3D" id="3.20.20.80">
    <property type="entry name" value="Glycosidases"/>
    <property type="match status" value="1"/>
</dbReference>
<dbReference type="OrthoDB" id="2339329at2"/>
<feature type="binding site" evidence="10">
    <location>
        <position position="408"/>
    </location>
    <ligand>
        <name>substrate</name>
    </ligand>
</feature>
<dbReference type="STRING" id="690879.TSACC_2271"/>
<evidence type="ECO:0000256" key="10">
    <source>
        <dbReference type="PIRSR" id="PIRSR617736-2"/>
    </source>
</evidence>
<reference evidence="13" key="1">
    <citation type="journal article" date="2017" name="Genome Announc.">
        <title>Draft Genome Sequence of Terrimicrobium sacchariphilum NM-5T, a Facultative Anaerobic Soil Bacterium of the Class Spartobacteria.</title>
        <authorList>
            <person name="Qiu Y.L."/>
            <person name="Tourlousse D.M."/>
            <person name="Matsuura N."/>
            <person name="Ohashi A."/>
            <person name="Sekiguchi Y."/>
        </authorList>
    </citation>
    <scope>NUCLEOTIDE SEQUENCE [LARGE SCALE GENOMIC DNA]</scope>
    <source>
        <strain evidence="13">NM-5</strain>
    </source>
</reference>
<proteinExistence type="inferred from homology"/>
<dbReference type="SUPFAM" id="SSF51445">
    <property type="entry name" value="(Trans)glycosidases"/>
    <property type="match status" value="1"/>
</dbReference>
<keyword evidence="7 11" id="KW-0326">Glycosidase</keyword>
<sequence length="457" mass="50976">MKTLSSLQFPAGFTWGAATASYQIEGAWDADGKGPSIWDLFSHDGKVWEGHTGDVACDHYHRYPEDVALMRQIGLQAYRFSFSWPRIIPDGTGAINAKGLDFYDRLVDALLETGITPWATLYHWDLPYQLFLRGGWLNPDAPKWFADYASVVVSRFSDRIRHWITLNEPQCFIGLGYFTGAQHAPGLQVGLRETLLAAHHCLIAHGLAAQVIRAESKVPARIGWAPVGAGYSPATDSPEDQAAAMAAMAEVHPNSVWNATWWADPVVLGQYPEAGLEAYGEAVPKFTDQEMKTICQPLDFYGCNVYSNGIVKADSDGKPIAAKLPAGYPHTHFMWAVTPDALFWTPKFLHDRYKLPIIITENGLSHADWVADDGMVHDAGRIDFLAKYLRQLRRAIADGVRVEGYFHWSLMDNFEWGEGYKHRFGLIHIDYQTLKRTLKDSGSWYAGIIRSNGAALG</sequence>
<dbReference type="Pfam" id="PF00232">
    <property type="entry name" value="Glyco_hydro_1"/>
    <property type="match status" value="1"/>
</dbReference>
<feature type="binding site" evidence="10">
    <location>
        <begin position="415"/>
        <end position="416"/>
    </location>
    <ligand>
        <name>substrate</name>
    </ligand>
</feature>
<feature type="binding site" evidence="10">
    <location>
        <position position="123"/>
    </location>
    <ligand>
        <name>substrate</name>
    </ligand>
</feature>
<comment type="caution">
    <text evidence="12">The sequence shown here is derived from an EMBL/GenBank/DDBJ whole genome shotgun (WGS) entry which is preliminary data.</text>
</comment>